<keyword evidence="4" id="KW-1185">Reference proteome</keyword>
<dbReference type="InterPro" id="IPR011171">
    <property type="entry name" value="GMF"/>
</dbReference>
<dbReference type="Pfam" id="PF00241">
    <property type="entry name" value="Cofilin_ADF"/>
    <property type="match status" value="1"/>
</dbReference>
<dbReference type="EMBL" id="UXSR01006047">
    <property type="protein sequence ID" value="VDD84179.1"/>
    <property type="molecule type" value="Genomic_DNA"/>
</dbReference>
<evidence type="ECO:0000313" key="3">
    <source>
        <dbReference type="EMBL" id="VDD84179.1"/>
    </source>
</evidence>
<accession>A0A3P6I8T0</accession>
<dbReference type="OrthoDB" id="3919494at2759"/>
<dbReference type="AlphaFoldDB" id="A0A3P6I8T0"/>
<comment type="similarity">
    <text evidence="1">Belongs to the actin-binding proteins ADF family. GMF subfamily.</text>
</comment>
<dbReference type="GO" id="GO:0030864">
    <property type="term" value="C:cortical actin cytoskeleton"/>
    <property type="evidence" value="ECO:0007669"/>
    <property type="project" value="TreeGrafter"/>
</dbReference>
<dbReference type="GO" id="GO:0071846">
    <property type="term" value="P:actin filament debranching"/>
    <property type="evidence" value="ECO:0007669"/>
    <property type="project" value="InterPro"/>
</dbReference>
<gene>
    <name evidence="3" type="ORF">MCOS_LOCUS10182</name>
</gene>
<dbReference type="Proteomes" id="UP000267029">
    <property type="component" value="Unassembled WGS sequence"/>
</dbReference>
<dbReference type="InterPro" id="IPR002108">
    <property type="entry name" value="ADF-H"/>
</dbReference>
<organism evidence="3 4">
    <name type="scientific">Mesocestoides corti</name>
    <name type="common">Flatworm</name>
    <dbReference type="NCBI Taxonomy" id="53468"/>
    <lineage>
        <taxon>Eukaryota</taxon>
        <taxon>Metazoa</taxon>
        <taxon>Spiralia</taxon>
        <taxon>Lophotrochozoa</taxon>
        <taxon>Platyhelminthes</taxon>
        <taxon>Cestoda</taxon>
        <taxon>Eucestoda</taxon>
        <taxon>Cyclophyllidea</taxon>
        <taxon>Mesocestoididae</taxon>
        <taxon>Mesocestoides</taxon>
    </lineage>
</organism>
<dbReference type="SUPFAM" id="SSF55753">
    <property type="entry name" value="Actin depolymerizing proteins"/>
    <property type="match status" value="1"/>
</dbReference>
<evidence type="ECO:0000256" key="1">
    <source>
        <dbReference type="ARBA" id="ARBA00010055"/>
    </source>
</evidence>
<dbReference type="GO" id="GO:0034316">
    <property type="term" value="P:negative regulation of Arp2/3 complex-mediated actin nucleation"/>
    <property type="evidence" value="ECO:0007669"/>
    <property type="project" value="TreeGrafter"/>
</dbReference>
<evidence type="ECO:0000313" key="4">
    <source>
        <dbReference type="Proteomes" id="UP000267029"/>
    </source>
</evidence>
<dbReference type="PANTHER" id="PTHR11249">
    <property type="entry name" value="GLIAL FACTOR NATURATION FACTOR"/>
    <property type="match status" value="1"/>
</dbReference>
<dbReference type="GO" id="GO:0071933">
    <property type="term" value="F:Arp2/3 complex binding"/>
    <property type="evidence" value="ECO:0007669"/>
    <property type="project" value="InterPro"/>
</dbReference>
<dbReference type="STRING" id="53468.A0A3P6I8T0"/>
<sequence length="115" mass="13168">MVKKYRSFKLCNAKGSSDLCIDDLPNEIALNEPRFILISYELHHDDGRVSYPYCLIFSSPRGTFFQLCMLVSRAHIGEHTQTRPLARQTTWLVKKLIIKMNECAFKGVIIFNGSA</sequence>
<proteinExistence type="inferred from homology"/>
<name>A0A3P6I8T0_MESCO</name>
<evidence type="ECO:0000259" key="2">
    <source>
        <dbReference type="Pfam" id="PF00241"/>
    </source>
</evidence>
<dbReference type="GO" id="GO:0003779">
    <property type="term" value="F:actin binding"/>
    <property type="evidence" value="ECO:0007669"/>
    <property type="project" value="InterPro"/>
</dbReference>
<dbReference type="InterPro" id="IPR029006">
    <property type="entry name" value="ADF-H/Gelsolin-like_dom_sf"/>
</dbReference>
<feature type="domain" description="ADF-H" evidence="2">
    <location>
        <begin position="13"/>
        <end position="72"/>
    </location>
</feature>
<protein>
    <recommendedName>
        <fullName evidence="2">ADF-H domain-containing protein</fullName>
    </recommendedName>
</protein>
<dbReference type="PANTHER" id="PTHR11249:SF2">
    <property type="entry name" value="GLIA MATURATION FACTOR"/>
    <property type="match status" value="1"/>
</dbReference>
<dbReference type="Gene3D" id="3.40.20.10">
    <property type="entry name" value="Severin"/>
    <property type="match status" value="1"/>
</dbReference>
<reference evidence="3 4" key="1">
    <citation type="submission" date="2018-10" db="EMBL/GenBank/DDBJ databases">
        <authorList>
            <consortium name="Pathogen Informatics"/>
        </authorList>
    </citation>
    <scope>NUCLEOTIDE SEQUENCE [LARGE SCALE GENOMIC DNA]</scope>
</reference>